<reference evidence="1" key="1">
    <citation type="submission" date="2021-10" db="EMBL/GenBank/DDBJ databases">
        <title>Tropical sea cucumber genome reveals ecological adaptation and Cuvierian tubules defense mechanism.</title>
        <authorList>
            <person name="Chen T."/>
        </authorList>
    </citation>
    <scope>NUCLEOTIDE SEQUENCE</scope>
    <source>
        <strain evidence="1">Nanhai2018</strain>
        <tissue evidence="1">Muscle</tissue>
    </source>
</reference>
<organism evidence="1 2">
    <name type="scientific">Holothuria leucospilota</name>
    <name type="common">Black long sea cucumber</name>
    <name type="synonym">Mertensiothuria leucospilota</name>
    <dbReference type="NCBI Taxonomy" id="206669"/>
    <lineage>
        <taxon>Eukaryota</taxon>
        <taxon>Metazoa</taxon>
        <taxon>Echinodermata</taxon>
        <taxon>Eleutherozoa</taxon>
        <taxon>Echinozoa</taxon>
        <taxon>Holothuroidea</taxon>
        <taxon>Aspidochirotacea</taxon>
        <taxon>Aspidochirotida</taxon>
        <taxon>Holothuriidae</taxon>
        <taxon>Holothuria</taxon>
    </lineage>
</organism>
<name>A0A9Q1HLV2_HOLLE</name>
<dbReference type="OrthoDB" id="306876at2759"/>
<comment type="caution">
    <text evidence="1">The sequence shown here is derived from an EMBL/GenBank/DDBJ whole genome shotgun (WGS) entry which is preliminary data.</text>
</comment>
<evidence type="ECO:0000313" key="1">
    <source>
        <dbReference type="EMBL" id="KAJ8051000.1"/>
    </source>
</evidence>
<dbReference type="Proteomes" id="UP001152320">
    <property type="component" value="Chromosome 1"/>
</dbReference>
<sequence>MFCNSTTAVSISLVITLILQRWRWPTVHEMVYVMLAGVSYASGHKTMFYALKVETATVVYCHTHLRYHLNFCVIGNISPFAAILDIVHWRYFDFYGLHWDHCKEQTTTVTG</sequence>
<protein>
    <submittedName>
        <fullName evidence="1">Uncharacterized protein</fullName>
    </submittedName>
</protein>
<accession>A0A9Q1HLV2</accession>
<keyword evidence="2" id="KW-1185">Reference proteome</keyword>
<dbReference type="AlphaFoldDB" id="A0A9Q1HLV2"/>
<gene>
    <name evidence="1" type="ORF">HOLleu_04404</name>
</gene>
<dbReference type="EMBL" id="JAIZAY010000001">
    <property type="protein sequence ID" value="KAJ8051000.1"/>
    <property type="molecule type" value="Genomic_DNA"/>
</dbReference>
<evidence type="ECO:0000313" key="2">
    <source>
        <dbReference type="Proteomes" id="UP001152320"/>
    </source>
</evidence>
<proteinExistence type="predicted"/>